<accession>A0ABP5Y7B3</accession>
<organism evidence="2 3">
    <name type="scientific">Streptomyces graminearus</name>
    <dbReference type="NCBI Taxonomy" id="284030"/>
    <lineage>
        <taxon>Bacteria</taxon>
        <taxon>Bacillati</taxon>
        <taxon>Actinomycetota</taxon>
        <taxon>Actinomycetes</taxon>
        <taxon>Kitasatosporales</taxon>
        <taxon>Streptomycetaceae</taxon>
        <taxon>Streptomyces</taxon>
    </lineage>
</organism>
<protein>
    <submittedName>
        <fullName evidence="2">Uncharacterized protein</fullName>
    </submittedName>
</protein>
<dbReference type="Proteomes" id="UP001501721">
    <property type="component" value="Unassembled WGS sequence"/>
</dbReference>
<evidence type="ECO:0000313" key="2">
    <source>
        <dbReference type="EMBL" id="GAA2473432.1"/>
    </source>
</evidence>
<evidence type="ECO:0000313" key="3">
    <source>
        <dbReference type="Proteomes" id="UP001501721"/>
    </source>
</evidence>
<proteinExistence type="predicted"/>
<comment type="caution">
    <text evidence="2">The sequence shown here is derived from an EMBL/GenBank/DDBJ whole genome shotgun (WGS) entry which is preliminary data.</text>
</comment>
<evidence type="ECO:0000256" key="1">
    <source>
        <dbReference type="SAM" id="MobiDB-lite"/>
    </source>
</evidence>
<reference evidence="3" key="1">
    <citation type="journal article" date="2019" name="Int. J. Syst. Evol. Microbiol.">
        <title>The Global Catalogue of Microorganisms (GCM) 10K type strain sequencing project: providing services to taxonomists for standard genome sequencing and annotation.</title>
        <authorList>
            <consortium name="The Broad Institute Genomics Platform"/>
            <consortium name="The Broad Institute Genome Sequencing Center for Infectious Disease"/>
            <person name="Wu L."/>
            <person name="Ma J."/>
        </authorList>
    </citation>
    <scope>NUCLEOTIDE SEQUENCE [LARGE SCALE GENOMIC DNA]</scope>
    <source>
        <strain evidence="3">JCM 6923</strain>
    </source>
</reference>
<keyword evidence="3" id="KW-1185">Reference proteome</keyword>
<gene>
    <name evidence="2" type="ORF">GCM10010422_15440</name>
</gene>
<dbReference type="EMBL" id="BAAATL010000006">
    <property type="protein sequence ID" value="GAA2473432.1"/>
    <property type="molecule type" value="Genomic_DNA"/>
</dbReference>
<feature type="compositionally biased region" description="Polar residues" evidence="1">
    <location>
        <begin position="1"/>
        <end position="13"/>
    </location>
</feature>
<feature type="region of interest" description="Disordered" evidence="1">
    <location>
        <begin position="1"/>
        <end position="29"/>
    </location>
</feature>
<feature type="region of interest" description="Disordered" evidence="1">
    <location>
        <begin position="49"/>
        <end position="87"/>
    </location>
</feature>
<name>A0ABP5Y7B3_9ACTN</name>
<sequence>MTQRSASAPTGTRNRAAPPITTGAYPRPGLIDSAFLRPWTRCYRAVTPGTRTGIKDAAPTGTGTGLDPTAAPAGSRGAPAEIPSAGW</sequence>